<organism evidence="1 2">
    <name type="scientific">Flavobacterium orientale</name>
    <dbReference type="NCBI Taxonomy" id="1756020"/>
    <lineage>
        <taxon>Bacteria</taxon>
        <taxon>Pseudomonadati</taxon>
        <taxon>Bacteroidota</taxon>
        <taxon>Flavobacteriia</taxon>
        <taxon>Flavobacteriales</taxon>
        <taxon>Flavobacteriaceae</taxon>
        <taxon>Flavobacterium</taxon>
    </lineage>
</organism>
<dbReference type="Gene3D" id="1.20.120.450">
    <property type="entry name" value="dinb family like domain"/>
    <property type="match status" value="1"/>
</dbReference>
<dbReference type="AlphaFoldDB" id="A0A916Y7H4"/>
<evidence type="ECO:0000313" key="2">
    <source>
        <dbReference type="Proteomes" id="UP000625735"/>
    </source>
</evidence>
<dbReference type="InterPro" id="IPR034660">
    <property type="entry name" value="DinB/YfiT-like"/>
</dbReference>
<accession>A0A916Y7H4</accession>
<proteinExistence type="predicted"/>
<evidence type="ECO:0000313" key="1">
    <source>
        <dbReference type="EMBL" id="GGD33183.1"/>
    </source>
</evidence>
<sequence>MASIFDKNDNAVLISRITALTPETQPRWGKMNVGQMLSHCQAPIDVAFGDVKLKSNIVFLLLGRIFKKKILAAPLFKKNAMTEPSFIRTGAYDFEETKAELIAKVKRFGEEGTACIIVEKHPFFGKMTFEEWDNLQWKHLNHHLKQFGV</sequence>
<dbReference type="RefSeq" id="WP_188362825.1">
    <property type="nucleotide sequence ID" value="NZ_BMFG01000010.1"/>
</dbReference>
<evidence type="ECO:0008006" key="3">
    <source>
        <dbReference type="Google" id="ProtNLM"/>
    </source>
</evidence>
<dbReference type="EMBL" id="BMFG01000010">
    <property type="protein sequence ID" value="GGD33183.1"/>
    <property type="molecule type" value="Genomic_DNA"/>
</dbReference>
<dbReference type="Proteomes" id="UP000625735">
    <property type="component" value="Unassembled WGS sequence"/>
</dbReference>
<comment type="caution">
    <text evidence="1">The sequence shown here is derived from an EMBL/GenBank/DDBJ whole genome shotgun (WGS) entry which is preliminary data.</text>
</comment>
<dbReference type="Pfam" id="PF07606">
    <property type="entry name" value="DUF1569"/>
    <property type="match status" value="1"/>
</dbReference>
<name>A0A916Y7H4_9FLAO</name>
<reference evidence="1" key="2">
    <citation type="submission" date="2020-09" db="EMBL/GenBank/DDBJ databases">
        <authorList>
            <person name="Sun Q."/>
            <person name="Zhou Y."/>
        </authorList>
    </citation>
    <scope>NUCLEOTIDE SEQUENCE</scope>
    <source>
        <strain evidence="1">CGMCC 1.12506</strain>
    </source>
</reference>
<protein>
    <recommendedName>
        <fullName evidence="3">DUF1569 domain-containing protein</fullName>
    </recommendedName>
</protein>
<keyword evidence="2" id="KW-1185">Reference proteome</keyword>
<reference evidence="1" key="1">
    <citation type="journal article" date="2014" name="Int. J. Syst. Evol. Microbiol.">
        <title>Complete genome sequence of Corynebacterium casei LMG S-19264T (=DSM 44701T), isolated from a smear-ripened cheese.</title>
        <authorList>
            <consortium name="US DOE Joint Genome Institute (JGI-PGF)"/>
            <person name="Walter F."/>
            <person name="Albersmeier A."/>
            <person name="Kalinowski J."/>
            <person name="Ruckert C."/>
        </authorList>
    </citation>
    <scope>NUCLEOTIDE SEQUENCE</scope>
    <source>
        <strain evidence="1">CGMCC 1.12506</strain>
    </source>
</reference>
<dbReference type="InterPro" id="IPR011463">
    <property type="entry name" value="DUF1569"/>
</dbReference>
<gene>
    <name evidence="1" type="ORF">GCM10011343_24010</name>
</gene>